<keyword evidence="7" id="KW-0560">Oxidoreductase</keyword>
<dbReference type="SUPFAM" id="SSF51730">
    <property type="entry name" value="FAD-linked oxidoreductase"/>
    <property type="match status" value="1"/>
</dbReference>
<dbReference type="GO" id="GO:0035999">
    <property type="term" value="P:tetrahydrofolate interconversion"/>
    <property type="evidence" value="ECO:0007669"/>
    <property type="project" value="UniProtKB-UniPathway"/>
</dbReference>
<dbReference type="Proteomes" id="UP000190229">
    <property type="component" value="Unassembled WGS sequence"/>
</dbReference>
<gene>
    <name evidence="10" type="ORF">B2M26_12825</name>
</gene>
<dbReference type="PROSITE" id="PS50970">
    <property type="entry name" value="HCY"/>
    <property type="match status" value="1"/>
</dbReference>
<feature type="binding site" evidence="8">
    <location>
        <position position="221"/>
    </location>
    <ligand>
        <name>Zn(2+)</name>
        <dbReference type="ChEBI" id="CHEBI:29105"/>
    </ligand>
</feature>
<evidence type="ECO:0000256" key="7">
    <source>
        <dbReference type="ARBA" id="ARBA00023002"/>
    </source>
</evidence>
<comment type="caution">
    <text evidence="10">The sequence shown here is derived from an EMBL/GenBank/DDBJ whole genome shotgun (WGS) entry which is preliminary data.</text>
</comment>
<evidence type="ECO:0000259" key="9">
    <source>
        <dbReference type="PROSITE" id="PS50970"/>
    </source>
</evidence>
<dbReference type="InterPro" id="IPR036589">
    <property type="entry name" value="HCY_dom_sf"/>
</dbReference>
<dbReference type="Gene3D" id="3.20.20.220">
    <property type="match status" value="1"/>
</dbReference>
<keyword evidence="8" id="KW-0862">Zinc</keyword>
<dbReference type="AlphaFoldDB" id="A0A1V4EQY8"/>
<dbReference type="InterPro" id="IPR003726">
    <property type="entry name" value="HCY_dom"/>
</dbReference>
<dbReference type="GO" id="GO:0006555">
    <property type="term" value="P:methionine metabolic process"/>
    <property type="evidence" value="ECO:0007669"/>
    <property type="project" value="InterPro"/>
</dbReference>
<dbReference type="PANTHER" id="PTHR11103">
    <property type="entry name" value="SLR1189 PROTEIN"/>
    <property type="match status" value="1"/>
</dbReference>
<dbReference type="GO" id="GO:0008168">
    <property type="term" value="F:methyltransferase activity"/>
    <property type="evidence" value="ECO:0007669"/>
    <property type="project" value="UniProtKB-UniRule"/>
</dbReference>
<dbReference type="UniPathway" id="UPA00193"/>
<dbReference type="CDD" id="cd00537">
    <property type="entry name" value="MTHFR"/>
    <property type="match status" value="1"/>
</dbReference>
<comment type="cofactor">
    <cofactor evidence="1">
        <name>FAD</name>
        <dbReference type="ChEBI" id="CHEBI:57692"/>
    </cofactor>
</comment>
<evidence type="ECO:0000256" key="6">
    <source>
        <dbReference type="ARBA" id="ARBA00022827"/>
    </source>
</evidence>
<evidence type="ECO:0000256" key="4">
    <source>
        <dbReference type="ARBA" id="ARBA00022630"/>
    </source>
</evidence>
<dbReference type="GO" id="GO:0032259">
    <property type="term" value="P:methylation"/>
    <property type="evidence" value="ECO:0007669"/>
    <property type="project" value="UniProtKB-KW"/>
</dbReference>
<dbReference type="NCBIfam" id="NF006396">
    <property type="entry name" value="PRK08645.1"/>
    <property type="match status" value="1"/>
</dbReference>
<dbReference type="Pfam" id="PF02219">
    <property type="entry name" value="MTHFR"/>
    <property type="match status" value="1"/>
</dbReference>
<evidence type="ECO:0000256" key="5">
    <source>
        <dbReference type="ARBA" id="ARBA00022679"/>
    </source>
</evidence>
<organism evidence="10 11">
    <name type="scientific">Ferroacidibacillus organovorans</name>
    <dbReference type="NCBI Taxonomy" id="1765683"/>
    <lineage>
        <taxon>Bacteria</taxon>
        <taxon>Bacillati</taxon>
        <taxon>Bacillota</taxon>
        <taxon>Bacilli</taxon>
        <taxon>Bacillales</taxon>
        <taxon>Alicyclobacillaceae</taxon>
        <taxon>Ferroacidibacillus</taxon>
    </lineage>
</organism>
<evidence type="ECO:0000313" key="11">
    <source>
        <dbReference type="Proteomes" id="UP000190229"/>
    </source>
</evidence>
<dbReference type="GO" id="GO:0004489">
    <property type="term" value="F:methylenetetrahydrofolate reductase [NAD(P)H] activity"/>
    <property type="evidence" value="ECO:0007669"/>
    <property type="project" value="InterPro"/>
</dbReference>
<dbReference type="PANTHER" id="PTHR11103:SF18">
    <property type="entry name" value="SLR1189 PROTEIN"/>
    <property type="match status" value="1"/>
</dbReference>
<feature type="binding site" evidence="8">
    <location>
        <position position="287"/>
    </location>
    <ligand>
        <name>Zn(2+)</name>
        <dbReference type="ChEBI" id="CHEBI:29105"/>
    </ligand>
</feature>
<dbReference type="Gene3D" id="3.20.20.330">
    <property type="entry name" value="Homocysteine-binding-like domain"/>
    <property type="match status" value="1"/>
</dbReference>
<keyword evidence="3 8" id="KW-0489">Methyltransferase</keyword>
<keyword evidence="4" id="KW-0285">Flavoprotein</keyword>
<evidence type="ECO:0000313" key="10">
    <source>
        <dbReference type="EMBL" id="OPG15337.1"/>
    </source>
</evidence>
<dbReference type="InterPro" id="IPR029041">
    <property type="entry name" value="FAD-linked_oxidoreductase-like"/>
</dbReference>
<name>A0A1V4EQY8_9BACL</name>
<dbReference type="GO" id="GO:0046872">
    <property type="term" value="F:metal ion binding"/>
    <property type="evidence" value="ECO:0007669"/>
    <property type="project" value="UniProtKB-KW"/>
</dbReference>
<protein>
    <submittedName>
        <fullName evidence="10">Bifunctional homocysteine S-methyltransferase/methylenetetrahydrofolate reductase</fullName>
    </submittedName>
</protein>
<dbReference type="SUPFAM" id="SSF82282">
    <property type="entry name" value="Homocysteine S-methyltransferase"/>
    <property type="match status" value="1"/>
</dbReference>
<proteinExistence type="predicted"/>
<reference evidence="10 11" key="1">
    <citation type="submission" date="2017-02" db="EMBL/GenBank/DDBJ databases">
        <title>Draft genome of Acidibacillus ferrooxidans Huett2.</title>
        <authorList>
            <person name="Schopf S."/>
        </authorList>
    </citation>
    <scope>NUCLEOTIDE SEQUENCE [LARGE SCALE GENOMIC DNA]</scope>
    <source>
        <strain evidence="10 11">Huett2</strain>
    </source>
</reference>
<feature type="domain" description="Hcy-binding" evidence="9">
    <location>
        <begin position="18"/>
        <end position="301"/>
    </location>
</feature>
<keyword evidence="6" id="KW-0274">FAD</keyword>
<evidence type="ECO:0000256" key="2">
    <source>
        <dbReference type="ARBA" id="ARBA00004777"/>
    </source>
</evidence>
<sequence>MEEKKHPQEIGSANAGRHEPLMARIEREVLIADGAMATQLYQMGTPVGTCYEALCIERPNAVTSVHRSYLEAGAQLLETNTFGANAYGLARYGLEGKVVEINRAAVRLARNVAGEHAYVAGTVGSVRGVRPAGPARAELEAIYREQIDALLTEGPDALLFETFYDLDELEIALYVARSLTALPTIAQLSLIDLGVTRDGVALSDAFARLYEHGASVVGLNCRFGPSDMLRVLEKARLRETDRISVFPNAGLLSVTDGAYHYPSEPAYFGEIAQAFHTMGVRILGGCCGTTPEHIRAMARTVAGKAPMPVKVGGQTVSVGVGDAPRSRVTERIDERRDDAQVLVHEKARHDYTVIVELDPPKDLSPNVFLEGARALSDAGADAVTLADNSLAVTRMSNMALGAMMRQMDIEPLLHMSCRDRNLIGQQSHLMGLHALGIRQVLAITGDPSRFGDFPGATSVFDVSSFDLIKMIKQLNEGRSFTGRALDECARFTVGAAFNPHVRHLDKAIRRLERKIEAGADFIMTQPIYDPEFFDVLADLTAHLNVPIFVGVMPLLSARNAEFLHNEVPGITLTDDVRKRMAEAGTGAHARSVGVEIARELVDAAMKRFRGIYLITPMMRYEMTVDLVKHVARVAREVDQAGATPA</sequence>
<dbReference type="EMBL" id="MWPS01000038">
    <property type="protein sequence ID" value="OPG15337.1"/>
    <property type="molecule type" value="Genomic_DNA"/>
</dbReference>
<accession>A0A1V4EQY8</accession>
<keyword evidence="5 8" id="KW-0808">Transferase</keyword>
<keyword evidence="11" id="KW-1185">Reference proteome</keyword>
<keyword evidence="8" id="KW-0479">Metal-binding</keyword>
<dbReference type="Pfam" id="PF02574">
    <property type="entry name" value="S-methyl_trans"/>
    <property type="match status" value="1"/>
</dbReference>
<evidence type="ECO:0000256" key="1">
    <source>
        <dbReference type="ARBA" id="ARBA00001974"/>
    </source>
</evidence>
<comment type="cofactor">
    <cofactor evidence="8">
        <name>Zn(2+)</name>
        <dbReference type="ChEBI" id="CHEBI:29105"/>
    </cofactor>
</comment>
<feature type="binding site" evidence="8">
    <location>
        <position position="286"/>
    </location>
    <ligand>
        <name>Zn(2+)</name>
        <dbReference type="ChEBI" id="CHEBI:29105"/>
    </ligand>
</feature>
<evidence type="ECO:0000256" key="3">
    <source>
        <dbReference type="ARBA" id="ARBA00022603"/>
    </source>
</evidence>
<comment type="pathway">
    <text evidence="2">One-carbon metabolism; tetrahydrofolate interconversion.</text>
</comment>
<dbReference type="InterPro" id="IPR003171">
    <property type="entry name" value="Mehydrof_redctse-like"/>
</dbReference>
<dbReference type="RefSeq" id="WP_079291619.1">
    <property type="nucleotide sequence ID" value="NZ_MWPS01000038.1"/>
</dbReference>
<evidence type="ECO:0000256" key="8">
    <source>
        <dbReference type="PROSITE-ProRule" id="PRU00333"/>
    </source>
</evidence>